<dbReference type="AlphaFoldDB" id="A0A9D0ZT14"/>
<sequence>MRRIIFERYQDECINLVLLKRDIEHLKSEISELEESMASVKRVLLENLFKPANENAEMDDNKLNMLYMRFINLYYDFVRFYGDTALDDDIKMILDDVNRVADLKKELTAKRSMYKAERDKIIKDVYSKLYGDLGIENQEGHIVASQVTDEIIKYVGEFSINKNRVLKLKKADS</sequence>
<evidence type="ECO:0000313" key="3">
    <source>
        <dbReference type="Proteomes" id="UP000886786"/>
    </source>
</evidence>
<gene>
    <name evidence="2" type="ORF">IAB27_05135</name>
</gene>
<feature type="coiled-coil region" evidence="1">
    <location>
        <begin position="16"/>
        <end position="43"/>
    </location>
</feature>
<accession>A0A9D0ZT14</accession>
<protein>
    <submittedName>
        <fullName evidence="2">Uncharacterized protein</fullName>
    </submittedName>
</protein>
<proteinExistence type="predicted"/>
<organism evidence="2 3">
    <name type="scientific">Candidatus Coprosoma intestinipullorum</name>
    <dbReference type="NCBI Taxonomy" id="2840752"/>
    <lineage>
        <taxon>Bacteria</taxon>
        <taxon>Bacillati</taxon>
        <taxon>Bacillota</taxon>
        <taxon>Bacillota incertae sedis</taxon>
        <taxon>Candidatus Coprosoma</taxon>
    </lineage>
</organism>
<reference evidence="2" key="1">
    <citation type="submission" date="2020-10" db="EMBL/GenBank/DDBJ databases">
        <authorList>
            <person name="Gilroy R."/>
        </authorList>
    </citation>
    <scope>NUCLEOTIDE SEQUENCE</scope>
    <source>
        <strain evidence="2">CHK147-3167</strain>
    </source>
</reference>
<name>A0A9D0ZT14_9FIRM</name>
<dbReference type="Proteomes" id="UP000886786">
    <property type="component" value="Unassembled WGS sequence"/>
</dbReference>
<comment type="caution">
    <text evidence="2">The sequence shown here is derived from an EMBL/GenBank/DDBJ whole genome shotgun (WGS) entry which is preliminary data.</text>
</comment>
<evidence type="ECO:0000313" key="2">
    <source>
        <dbReference type="EMBL" id="HIQ90987.1"/>
    </source>
</evidence>
<reference evidence="2" key="2">
    <citation type="journal article" date="2021" name="PeerJ">
        <title>Extensive microbial diversity within the chicken gut microbiome revealed by metagenomics and culture.</title>
        <authorList>
            <person name="Gilroy R."/>
            <person name="Ravi A."/>
            <person name="Getino M."/>
            <person name="Pursley I."/>
            <person name="Horton D.L."/>
            <person name="Alikhan N.F."/>
            <person name="Baker D."/>
            <person name="Gharbi K."/>
            <person name="Hall N."/>
            <person name="Watson M."/>
            <person name="Adriaenssens E.M."/>
            <person name="Foster-Nyarko E."/>
            <person name="Jarju S."/>
            <person name="Secka A."/>
            <person name="Antonio M."/>
            <person name="Oren A."/>
            <person name="Chaudhuri R.R."/>
            <person name="La Ragione R."/>
            <person name="Hildebrand F."/>
            <person name="Pallen M.J."/>
        </authorList>
    </citation>
    <scope>NUCLEOTIDE SEQUENCE</scope>
    <source>
        <strain evidence="2">CHK147-3167</strain>
    </source>
</reference>
<evidence type="ECO:0000256" key="1">
    <source>
        <dbReference type="SAM" id="Coils"/>
    </source>
</evidence>
<dbReference type="EMBL" id="DVFV01000095">
    <property type="protein sequence ID" value="HIQ90987.1"/>
    <property type="molecule type" value="Genomic_DNA"/>
</dbReference>
<keyword evidence="1" id="KW-0175">Coiled coil</keyword>